<sequence length="132" mass="14030">MVGLVKGLFGGQSDDEQGQTQGKKKKKSGYYLELDPEQGESVPTQEDSAAVPAELEQPPTTAAPAPVEAAQPAATTPVAPAAPMPTPPTPEPDPDRTFAPDYLVPSTKSARRRPGANMEMFRSLARDMNTPR</sequence>
<evidence type="ECO:0000313" key="2">
    <source>
        <dbReference type="EMBL" id="ERN42335.1"/>
    </source>
</evidence>
<feature type="region of interest" description="Disordered" evidence="1">
    <location>
        <begin position="1"/>
        <end position="132"/>
    </location>
</feature>
<name>U5DRL5_9CHRO</name>
<protein>
    <submittedName>
        <fullName evidence="2">Uncharacterized protein</fullName>
    </submittedName>
</protein>
<dbReference type="InParanoid" id="U5DRL5"/>
<feature type="compositionally biased region" description="Low complexity" evidence="1">
    <location>
        <begin position="52"/>
        <end position="79"/>
    </location>
</feature>
<reference evidence="2 3" key="1">
    <citation type="submission" date="2013-05" db="EMBL/GenBank/DDBJ databases">
        <title>Draft genome sequence of Rubidibacter lacunae KORDI 51-2.</title>
        <authorList>
            <person name="Choi D.H."/>
            <person name="Noh J.H."/>
            <person name="Kwon K.-K."/>
            <person name="Lee J.-H."/>
            <person name="Ryu J.-Y."/>
        </authorList>
    </citation>
    <scope>NUCLEOTIDE SEQUENCE [LARGE SCALE GENOMIC DNA]</scope>
    <source>
        <strain evidence="2 3">KORDI 51-2</strain>
    </source>
</reference>
<accession>U5DRL5</accession>
<evidence type="ECO:0000313" key="3">
    <source>
        <dbReference type="Proteomes" id="UP000016960"/>
    </source>
</evidence>
<proteinExistence type="predicted"/>
<dbReference type="EMBL" id="ASSJ01000024">
    <property type="protein sequence ID" value="ERN42335.1"/>
    <property type="molecule type" value="Genomic_DNA"/>
</dbReference>
<evidence type="ECO:0000256" key="1">
    <source>
        <dbReference type="SAM" id="MobiDB-lite"/>
    </source>
</evidence>
<dbReference type="STRING" id="582515.KR51_00009780"/>
<organism evidence="2 3">
    <name type="scientific">Rubidibacter lacunae KORDI 51-2</name>
    <dbReference type="NCBI Taxonomy" id="582515"/>
    <lineage>
        <taxon>Bacteria</taxon>
        <taxon>Bacillati</taxon>
        <taxon>Cyanobacteriota</taxon>
        <taxon>Cyanophyceae</taxon>
        <taxon>Oscillatoriophycideae</taxon>
        <taxon>Chroococcales</taxon>
        <taxon>Aphanothecaceae</taxon>
        <taxon>Rubidibacter</taxon>
    </lineage>
</organism>
<comment type="caution">
    <text evidence="2">The sequence shown here is derived from an EMBL/GenBank/DDBJ whole genome shotgun (WGS) entry which is preliminary data.</text>
</comment>
<dbReference type="AlphaFoldDB" id="U5DRL5"/>
<keyword evidence="3" id="KW-1185">Reference proteome</keyword>
<dbReference type="Proteomes" id="UP000016960">
    <property type="component" value="Unassembled WGS sequence"/>
</dbReference>
<dbReference type="RefSeq" id="WP_022605239.1">
    <property type="nucleotide sequence ID" value="NZ_ASSJ01000024.1"/>
</dbReference>
<gene>
    <name evidence="2" type="ORF">KR51_00009780</name>
</gene>
<feature type="compositionally biased region" description="Pro residues" evidence="1">
    <location>
        <begin position="80"/>
        <end position="91"/>
    </location>
</feature>